<dbReference type="OrthoDB" id="7915178at2"/>
<evidence type="ECO:0000313" key="2">
    <source>
        <dbReference type="EMBL" id="NHC36133.1"/>
    </source>
</evidence>
<organism evidence="2 3">
    <name type="scientific">Scytonema millei VB511283</name>
    <dbReference type="NCBI Taxonomy" id="1245923"/>
    <lineage>
        <taxon>Bacteria</taxon>
        <taxon>Bacillati</taxon>
        <taxon>Cyanobacteriota</taxon>
        <taxon>Cyanophyceae</taxon>
        <taxon>Nostocales</taxon>
        <taxon>Scytonemataceae</taxon>
        <taxon>Scytonema</taxon>
    </lineage>
</organism>
<evidence type="ECO:0000313" key="3">
    <source>
        <dbReference type="Proteomes" id="UP000031532"/>
    </source>
</evidence>
<sequence length="198" mass="22862">MSTTYESEVIARLAVMEEQLQQFNQLLSCLSERVTQSEDDLRLVADIHKYKKLRDLLAAGNLQEADWETIRVILAITGQRELESITPEDVKQFPCNELHVIDSLWTTYSKGRFGFSVQMQIYQNVGGSLNTTIAQDNTVIERFGDRIGWRVDGKWQKCDRLDYTLAAPIGCHPSRWWNSPFGSKMTNYFFNRLLTCNL</sequence>
<dbReference type="Gene3D" id="1.10.10.1770">
    <property type="entry name" value="Gun4-like"/>
    <property type="match status" value="1"/>
</dbReference>
<comment type="caution">
    <text evidence="2">The sequence shown here is derived from an EMBL/GenBank/DDBJ whole genome shotgun (WGS) entry which is preliminary data.</text>
</comment>
<dbReference type="EMBL" id="JTJC03000004">
    <property type="protein sequence ID" value="NHC36133.1"/>
    <property type="molecule type" value="Genomic_DNA"/>
</dbReference>
<gene>
    <name evidence="2" type="ORF">QH73_0016020</name>
</gene>
<reference evidence="2 3" key="1">
    <citation type="journal article" date="2015" name="Genome Announc.">
        <title>Draft Genome Sequence of the Terrestrial Cyanobacterium Scytonema millei VB511283, Isolated from Eastern India.</title>
        <authorList>
            <person name="Sen D."/>
            <person name="Chandrababunaidu M.M."/>
            <person name="Singh D."/>
            <person name="Sanghi N."/>
            <person name="Ghorai A."/>
            <person name="Mishra G.P."/>
            <person name="Madduluri M."/>
            <person name="Adhikary S.P."/>
            <person name="Tripathy S."/>
        </authorList>
    </citation>
    <scope>NUCLEOTIDE SEQUENCE [LARGE SCALE GENOMIC DNA]</scope>
    <source>
        <strain evidence="2 3">VB511283</strain>
    </source>
</reference>
<protein>
    <submittedName>
        <fullName evidence="2">GUN4 domain-containing protein</fullName>
    </submittedName>
</protein>
<dbReference type="Pfam" id="PF05419">
    <property type="entry name" value="GUN4"/>
    <property type="match status" value="1"/>
</dbReference>
<accession>A0A9X5I4Y8</accession>
<evidence type="ECO:0000259" key="1">
    <source>
        <dbReference type="Pfam" id="PF05419"/>
    </source>
</evidence>
<dbReference type="Proteomes" id="UP000031532">
    <property type="component" value="Unassembled WGS sequence"/>
</dbReference>
<dbReference type="AlphaFoldDB" id="A0A9X5I4Y8"/>
<feature type="domain" description="GUN4-like" evidence="1">
    <location>
        <begin position="47"/>
        <end position="180"/>
    </location>
</feature>
<name>A0A9X5I4Y8_9CYAN</name>
<dbReference type="PANTHER" id="PTHR34800">
    <property type="entry name" value="TETRAPYRROLE-BINDING PROTEIN, CHLOROPLASTIC"/>
    <property type="match status" value="1"/>
</dbReference>
<keyword evidence="3" id="KW-1185">Reference proteome</keyword>
<dbReference type="GO" id="GO:0046906">
    <property type="term" value="F:tetrapyrrole binding"/>
    <property type="evidence" value="ECO:0007669"/>
    <property type="project" value="TreeGrafter"/>
</dbReference>
<proteinExistence type="predicted"/>
<dbReference type="InterPro" id="IPR008629">
    <property type="entry name" value="GUN4-like"/>
</dbReference>
<dbReference type="InterPro" id="IPR037215">
    <property type="entry name" value="GUN4-like_sf"/>
</dbReference>
<dbReference type="PANTHER" id="PTHR34800:SF1">
    <property type="entry name" value="TETRAPYRROLE-BINDING PROTEIN, CHLOROPLASTIC"/>
    <property type="match status" value="1"/>
</dbReference>
<dbReference type="SUPFAM" id="SSF140869">
    <property type="entry name" value="GUN4-like"/>
    <property type="match status" value="1"/>
</dbReference>
<dbReference type="GO" id="GO:0030288">
    <property type="term" value="C:outer membrane-bounded periplasmic space"/>
    <property type="evidence" value="ECO:0007669"/>
    <property type="project" value="TreeGrafter"/>
</dbReference>
<dbReference type="CDD" id="cd16383">
    <property type="entry name" value="GUN4"/>
    <property type="match status" value="1"/>
</dbReference>
<dbReference type="Gene3D" id="1.25.40.620">
    <property type="match status" value="1"/>
</dbReference>
<dbReference type="RefSeq" id="WP_039717165.1">
    <property type="nucleotide sequence ID" value="NZ_JTJC03000004.1"/>
</dbReference>